<dbReference type="Proteomes" id="UP001151002">
    <property type="component" value="Unassembled WGS sequence"/>
</dbReference>
<protein>
    <submittedName>
        <fullName evidence="1">Uncharacterized protein</fullName>
    </submittedName>
</protein>
<dbReference type="RefSeq" id="WP_267561387.1">
    <property type="nucleotide sequence ID" value="NZ_JAPNTZ010000002.1"/>
</dbReference>
<accession>A0ABT4AT58</accession>
<dbReference type="EMBL" id="JAPNTZ010000002">
    <property type="protein sequence ID" value="MCY1137438.1"/>
    <property type="molecule type" value="Genomic_DNA"/>
</dbReference>
<reference evidence="1" key="1">
    <citation type="submission" date="2022-11" db="EMBL/GenBank/DDBJ databases">
        <authorList>
            <person name="Somphong A."/>
            <person name="Phongsopitanun W."/>
        </authorList>
    </citation>
    <scope>NUCLEOTIDE SEQUENCE</scope>
    <source>
        <strain evidence="1">Pm04-4</strain>
    </source>
</reference>
<name>A0ABT4AT58_9ACTN</name>
<keyword evidence="2" id="KW-1185">Reference proteome</keyword>
<sequence length="192" mass="20196">MGSSYQTVLASGELDDVRAGVSASGQRAVIMPVGERRWAVVPAQEDGVYAETEGLAARLSVGGPAASFSVFDSDVLVAMLFRGGAAYHEFLSDQSFLMEGWDDDDNEVLYDMLGRPYLPDDTPPTGPFGADAAAFAPLGVGSVDEGELSAALRQGARDAVEWHHAIVHALKFADARPLTMTYDEAAASGLGV</sequence>
<organism evidence="1 2">
    <name type="scientific">Paractinoplanes pyxinae</name>
    <dbReference type="NCBI Taxonomy" id="2997416"/>
    <lineage>
        <taxon>Bacteria</taxon>
        <taxon>Bacillati</taxon>
        <taxon>Actinomycetota</taxon>
        <taxon>Actinomycetes</taxon>
        <taxon>Micromonosporales</taxon>
        <taxon>Micromonosporaceae</taxon>
        <taxon>Paractinoplanes</taxon>
    </lineage>
</organism>
<comment type="caution">
    <text evidence="1">The sequence shown here is derived from an EMBL/GenBank/DDBJ whole genome shotgun (WGS) entry which is preliminary data.</text>
</comment>
<evidence type="ECO:0000313" key="1">
    <source>
        <dbReference type="EMBL" id="MCY1137438.1"/>
    </source>
</evidence>
<gene>
    <name evidence="1" type="ORF">OWR29_05455</name>
</gene>
<evidence type="ECO:0000313" key="2">
    <source>
        <dbReference type="Proteomes" id="UP001151002"/>
    </source>
</evidence>
<proteinExistence type="predicted"/>